<evidence type="ECO:0000313" key="4">
    <source>
        <dbReference type="Proteomes" id="UP000767238"/>
    </source>
</evidence>
<organism evidence="3 4">
    <name type="scientific">Aureobasidium melanogenum</name>
    <name type="common">Aureobasidium pullulans var. melanogenum</name>
    <dbReference type="NCBI Taxonomy" id="46634"/>
    <lineage>
        <taxon>Eukaryota</taxon>
        <taxon>Fungi</taxon>
        <taxon>Dikarya</taxon>
        <taxon>Ascomycota</taxon>
        <taxon>Pezizomycotina</taxon>
        <taxon>Dothideomycetes</taxon>
        <taxon>Dothideomycetidae</taxon>
        <taxon>Dothideales</taxon>
        <taxon>Saccotheciaceae</taxon>
        <taxon>Aureobasidium</taxon>
    </lineage>
</organism>
<dbReference type="Proteomes" id="UP000767238">
    <property type="component" value="Unassembled WGS sequence"/>
</dbReference>
<reference evidence="3" key="1">
    <citation type="journal article" date="2021" name="J Fungi (Basel)">
        <title>Virulence traits and population genomics of the black yeast Aureobasidium melanogenum.</title>
        <authorList>
            <person name="Cernosa A."/>
            <person name="Sun X."/>
            <person name="Gostincar C."/>
            <person name="Fang C."/>
            <person name="Gunde-Cimerman N."/>
            <person name="Song Z."/>
        </authorList>
    </citation>
    <scope>NUCLEOTIDE SEQUENCE</scope>
    <source>
        <strain evidence="3">EXF-8016</strain>
    </source>
</reference>
<keyword evidence="1" id="KW-0808">Transferase</keyword>
<dbReference type="InterPro" id="IPR054710">
    <property type="entry name" value="Tri101-like_N"/>
</dbReference>
<dbReference type="OrthoDB" id="1862401at2759"/>
<proteinExistence type="predicted"/>
<accession>A0A9P8K6D9</accession>
<name>A0A9P8K6D9_AURME</name>
<comment type="caution">
    <text evidence="3">The sequence shown here is derived from an EMBL/GenBank/DDBJ whole genome shotgun (WGS) entry which is preliminary data.</text>
</comment>
<dbReference type="InterPro" id="IPR023213">
    <property type="entry name" value="CAT-like_dom_sf"/>
</dbReference>
<feature type="domain" description="Trichothecene 3-O-acetyltransferase-like N-terminal" evidence="2">
    <location>
        <begin position="1"/>
        <end position="63"/>
    </location>
</feature>
<sequence>MLDGNVICLVPGFPIIYDTEKLEPSPACLNTINFIKNGALLTFSNQHNVMDGTDIFQVVGLLASVLNGEETSRDATEQGNRNPSTVIPLIRYYVQTHFAGATTLAPAKWAQIRFLRKTIASLKQLATERDGYDQTVPFISAGDADPTATSKFSRTTDPRGVLGVPNLYMGQMVYLSPTWLTCQELVDLPLSAVASKLRKNLNDVNNEKSVRSYATYIASVPNKTTLAYTGPFNRALDISSSSMAQAALVLKFGALGYRVG</sequence>
<dbReference type="AlphaFoldDB" id="A0A9P8K6D9"/>
<dbReference type="Gene3D" id="3.30.559.10">
    <property type="entry name" value="Chloramphenicol acetyltransferase-like domain"/>
    <property type="match status" value="2"/>
</dbReference>
<dbReference type="Pfam" id="PF22664">
    <property type="entry name" value="TRI-like_N"/>
    <property type="match status" value="1"/>
</dbReference>
<dbReference type="EMBL" id="JAHFYH010000055">
    <property type="protein sequence ID" value="KAH0217626.1"/>
    <property type="molecule type" value="Genomic_DNA"/>
</dbReference>
<gene>
    <name evidence="3" type="ORF">KCV03_g7026</name>
</gene>
<reference evidence="3" key="2">
    <citation type="submission" date="2021-08" db="EMBL/GenBank/DDBJ databases">
        <authorList>
            <person name="Gostincar C."/>
            <person name="Sun X."/>
            <person name="Song Z."/>
            <person name="Gunde-Cimerman N."/>
        </authorList>
    </citation>
    <scope>NUCLEOTIDE SEQUENCE</scope>
    <source>
        <strain evidence="3">EXF-8016</strain>
    </source>
</reference>
<dbReference type="GO" id="GO:0016740">
    <property type="term" value="F:transferase activity"/>
    <property type="evidence" value="ECO:0007669"/>
    <property type="project" value="UniProtKB-KW"/>
</dbReference>
<protein>
    <recommendedName>
        <fullName evidence="2">Trichothecene 3-O-acetyltransferase-like N-terminal domain-containing protein</fullName>
    </recommendedName>
</protein>
<feature type="non-terminal residue" evidence="3">
    <location>
        <position position="1"/>
    </location>
</feature>
<evidence type="ECO:0000259" key="2">
    <source>
        <dbReference type="Pfam" id="PF22664"/>
    </source>
</evidence>
<evidence type="ECO:0000313" key="3">
    <source>
        <dbReference type="EMBL" id="KAH0217626.1"/>
    </source>
</evidence>
<evidence type="ECO:0000256" key="1">
    <source>
        <dbReference type="ARBA" id="ARBA00022679"/>
    </source>
</evidence>